<dbReference type="PANTHER" id="PTHR43418:SF4">
    <property type="entry name" value="MULTIFUNCTIONAL TRYPTOPHAN BIOSYNTHESIS PROTEIN"/>
    <property type="match status" value="1"/>
</dbReference>
<evidence type="ECO:0000259" key="2">
    <source>
        <dbReference type="Pfam" id="PF00117"/>
    </source>
</evidence>
<dbReference type="GO" id="GO:0000162">
    <property type="term" value="P:L-tryptophan biosynthetic process"/>
    <property type="evidence" value="ECO:0007669"/>
    <property type="project" value="TreeGrafter"/>
</dbReference>
<sequence length="195" mass="21611">MLLLIDNYDSFVYNIYHWIDLPEDRIRVARNDTTSAEQLLADHSVKAIILSPGPMGPDKAGISNDLVRLAAERSIPLLGICLGFQCVGQVFGCKIAQHPIPTHGKPSEVELSPNPLFDNLPPRITAGRYHSLEVSRDGFNHDDLGIIARLDDSTIMGVQHRKHPIYGLQFHPESVLTGDNGRTILNNFARLSGLR</sequence>
<dbReference type="CDD" id="cd01743">
    <property type="entry name" value="GATase1_Anthranilate_Synthase"/>
    <property type="match status" value="1"/>
</dbReference>
<dbReference type="InterPro" id="IPR050472">
    <property type="entry name" value="Anth_synth/Amidotransfase"/>
</dbReference>
<evidence type="ECO:0000313" key="3">
    <source>
        <dbReference type="EMBL" id="PWB72940.1"/>
    </source>
</evidence>
<dbReference type="AlphaFoldDB" id="A0A855X6H5"/>
<dbReference type="Pfam" id="PF00117">
    <property type="entry name" value="GATase"/>
    <property type="match status" value="1"/>
</dbReference>
<dbReference type="PROSITE" id="PS51273">
    <property type="entry name" value="GATASE_TYPE_1"/>
    <property type="match status" value="1"/>
</dbReference>
<dbReference type="InterPro" id="IPR006221">
    <property type="entry name" value="TrpG/PapA_dom"/>
</dbReference>
<feature type="non-terminal residue" evidence="3">
    <location>
        <position position="1"/>
    </location>
</feature>
<dbReference type="PANTHER" id="PTHR43418">
    <property type="entry name" value="MULTIFUNCTIONAL TRYPTOPHAN BIOSYNTHESIS PROTEIN-RELATED"/>
    <property type="match status" value="1"/>
</dbReference>
<evidence type="ECO:0000256" key="1">
    <source>
        <dbReference type="ARBA" id="ARBA00022962"/>
    </source>
</evidence>
<dbReference type="GO" id="GO:0004049">
    <property type="term" value="F:anthranilate synthase activity"/>
    <property type="evidence" value="ECO:0007669"/>
    <property type="project" value="TreeGrafter"/>
</dbReference>
<dbReference type="InterPro" id="IPR029062">
    <property type="entry name" value="Class_I_gatase-like"/>
</dbReference>
<dbReference type="InterPro" id="IPR017926">
    <property type="entry name" value="GATASE"/>
</dbReference>
<reference evidence="3 4" key="1">
    <citation type="journal article" date="2018" name="ISME J.">
        <title>A methanotrophic archaeon couples anaerobic oxidation of methane to Fe(III) reduction.</title>
        <authorList>
            <person name="Cai C."/>
            <person name="Leu A.O."/>
            <person name="Xie G.J."/>
            <person name="Guo J."/>
            <person name="Feng Y."/>
            <person name="Zhao J.X."/>
            <person name="Tyson G.W."/>
            <person name="Yuan Z."/>
            <person name="Hu S."/>
        </authorList>
    </citation>
    <scope>NUCLEOTIDE SEQUENCE [LARGE SCALE GENOMIC DNA]</scope>
    <source>
        <strain evidence="3">FeB_12</strain>
    </source>
</reference>
<proteinExistence type="predicted"/>
<dbReference type="PRINTS" id="PR00096">
    <property type="entry name" value="GATASE"/>
</dbReference>
<accession>A0A855X6H5</accession>
<dbReference type="GO" id="GO:0005829">
    <property type="term" value="C:cytosol"/>
    <property type="evidence" value="ECO:0007669"/>
    <property type="project" value="TreeGrafter"/>
</dbReference>
<protein>
    <submittedName>
        <fullName evidence="3">Aminodeoxychorismate/anthranilate synthase component II</fullName>
    </submittedName>
</protein>
<dbReference type="FunFam" id="3.40.50.880:FF:000003">
    <property type="entry name" value="Anthranilate synthase component II"/>
    <property type="match status" value="1"/>
</dbReference>
<comment type="caution">
    <text evidence="3">The sequence shown here is derived from an EMBL/GenBank/DDBJ whole genome shotgun (WGS) entry which is preliminary data.</text>
</comment>
<dbReference type="Proteomes" id="UP000250918">
    <property type="component" value="Unassembled WGS sequence"/>
</dbReference>
<dbReference type="Gene3D" id="3.40.50.880">
    <property type="match status" value="1"/>
</dbReference>
<keyword evidence="1" id="KW-0315">Glutamine amidotransferase</keyword>
<feature type="domain" description="Glutamine amidotransferase" evidence="2">
    <location>
        <begin position="3"/>
        <end position="188"/>
    </location>
</feature>
<name>A0A855X6H5_9BACT</name>
<dbReference type="SUPFAM" id="SSF52317">
    <property type="entry name" value="Class I glutamine amidotransferase-like"/>
    <property type="match status" value="1"/>
</dbReference>
<dbReference type="PRINTS" id="PR00097">
    <property type="entry name" value="ANTSNTHASEII"/>
</dbReference>
<dbReference type="NCBIfam" id="TIGR00566">
    <property type="entry name" value="trpG_papA"/>
    <property type="match status" value="1"/>
</dbReference>
<organism evidence="3 4">
    <name type="scientific">candidate division GN15 bacterium</name>
    <dbReference type="NCBI Taxonomy" id="2072418"/>
    <lineage>
        <taxon>Bacteria</taxon>
        <taxon>candidate division GN15</taxon>
    </lineage>
</organism>
<dbReference type="EMBL" id="PQAP01000070">
    <property type="protein sequence ID" value="PWB72940.1"/>
    <property type="molecule type" value="Genomic_DNA"/>
</dbReference>
<gene>
    <name evidence="3" type="ORF">C3F09_05950</name>
</gene>
<evidence type="ECO:0000313" key="4">
    <source>
        <dbReference type="Proteomes" id="UP000250918"/>
    </source>
</evidence>